<keyword evidence="6 7" id="KW-0472">Membrane</keyword>
<name>A0A0H4QNT9_9LACO</name>
<evidence type="ECO:0000256" key="1">
    <source>
        <dbReference type="ARBA" id="ARBA00004651"/>
    </source>
</evidence>
<accession>A0A0H4QNT9</accession>
<proteinExistence type="predicted"/>
<feature type="domain" description="Sulfatase N-terminal" evidence="8">
    <location>
        <begin position="219"/>
        <end position="481"/>
    </location>
</feature>
<protein>
    <recommendedName>
        <fullName evidence="8">Sulfatase N-terminal domain-containing protein</fullName>
    </recommendedName>
</protein>
<dbReference type="InterPro" id="IPR017850">
    <property type="entry name" value="Alkaline_phosphatase_core_sf"/>
</dbReference>
<dbReference type="EMBL" id="CP012034">
    <property type="protein sequence ID" value="AKP68448.1"/>
    <property type="molecule type" value="Genomic_DNA"/>
</dbReference>
<dbReference type="PANTHER" id="PTHR47371:SF3">
    <property type="entry name" value="PHOSPHOGLYCEROL TRANSFERASE I"/>
    <property type="match status" value="1"/>
</dbReference>
<comment type="pathway">
    <text evidence="2">Cell wall biogenesis; lipoteichoic acid biosynthesis.</text>
</comment>
<evidence type="ECO:0000256" key="7">
    <source>
        <dbReference type="SAM" id="Phobius"/>
    </source>
</evidence>
<dbReference type="InterPro" id="IPR000917">
    <property type="entry name" value="Sulfatase_N"/>
</dbReference>
<comment type="subcellular location">
    <subcellularLocation>
        <location evidence="1">Cell membrane</location>
        <topology evidence="1">Multi-pass membrane protein</topology>
    </subcellularLocation>
</comment>
<dbReference type="Gene3D" id="3.40.720.10">
    <property type="entry name" value="Alkaline Phosphatase, subunit A"/>
    <property type="match status" value="1"/>
</dbReference>
<dbReference type="Proteomes" id="UP000036106">
    <property type="component" value="Chromosome"/>
</dbReference>
<evidence type="ECO:0000259" key="8">
    <source>
        <dbReference type="Pfam" id="PF00884"/>
    </source>
</evidence>
<evidence type="ECO:0000313" key="10">
    <source>
        <dbReference type="Proteomes" id="UP000036106"/>
    </source>
</evidence>
<keyword evidence="5 7" id="KW-1133">Transmembrane helix</keyword>
<dbReference type="InterPro" id="IPR050448">
    <property type="entry name" value="OpgB/LTA_synthase_biosynth"/>
</dbReference>
<dbReference type="PANTHER" id="PTHR47371">
    <property type="entry name" value="LIPOTEICHOIC ACID SYNTHASE"/>
    <property type="match status" value="1"/>
</dbReference>
<evidence type="ECO:0000256" key="3">
    <source>
        <dbReference type="ARBA" id="ARBA00022475"/>
    </source>
</evidence>
<gene>
    <name evidence="9" type="ORF">ABM34_08735</name>
</gene>
<reference evidence="10" key="1">
    <citation type="submission" date="2015-07" db="EMBL/GenBank/DDBJ databases">
        <title>Lactobacillus ginsenosidimutans/EMML 3141/ whole genome sequencing.</title>
        <authorList>
            <person name="Kim M.K."/>
            <person name="Im W.-T."/>
            <person name="Srinivasan S."/>
            <person name="Lee J.-J."/>
        </authorList>
    </citation>
    <scope>NUCLEOTIDE SEQUENCE [LARGE SCALE GENOMIC DNA]</scope>
    <source>
        <strain evidence="10">EMML 3041</strain>
    </source>
</reference>
<evidence type="ECO:0000256" key="4">
    <source>
        <dbReference type="ARBA" id="ARBA00022692"/>
    </source>
</evidence>
<feature type="transmembrane region" description="Helical" evidence="7">
    <location>
        <begin position="117"/>
        <end position="137"/>
    </location>
</feature>
<dbReference type="SUPFAM" id="SSF53649">
    <property type="entry name" value="Alkaline phosphatase-like"/>
    <property type="match status" value="1"/>
</dbReference>
<keyword evidence="3" id="KW-1003">Cell membrane</keyword>
<dbReference type="CDD" id="cd16015">
    <property type="entry name" value="LTA_synthase"/>
    <property type="match status" value="1"/>
</dbReference>
<feature type="transmembrane region" description="Helical" evidence="7">
    <location>
        <begin position="12"/>
        <end position="32"/>
    </location>
</feature>
<evidence type="ECO:0000256" key="6">
    <source>
        <dbReference type="ARBA" id="ARBA00023136"/>
    </source>
</evidence>
<dbReference type="GO" id="GO:0005886">
    <property type="term" value="C:plasma membrane"/>
    <property type="evidence" value="ECO:0007669"/>
    <property type="project" value="UniProtKB-SubCell"/>
</dbReference>
<sequence length="592" mass="66850">MTFATIFHTNYGMYFLTVLIMLLIYFGLYGIFNRFFFSTALFYVLSIVFAVANRLKIIYRAEPLLPSDLAFFNSSRGLLSMISLKLTLEIIFGLLFIVVICLFLQKKFGKTTLFIKWPIRFIMILLFGTVLSGFYTVNNQNSLTKKILTKEGYTSSSANLMWDTNNNGPLITFLTNIHLDVMEKPSNYNQEKIDSIVKKYQGVATDINENRPNADVNKQTVIFVLSESLSDPSRVPNVKINQDPLPNIRRIKSENTSGLMLSSGYGGGTANMEYMALTGMAVNQFSNTLRTPFVQLVTKQVNPENISNQFEISTAIHPYLGTFYNRTGVYESFGIKNFKNLKTKGHSALKYTAPLNGGQWVSDKSVYNDVLLQVEQGKHGQFINVVTMQNHMPYNNYYPDNTFTASGKGVGQNASEVANYAKGISYTDASTKDFLNALDTINKPITVVLYGDHLPGIYSGNESAVHEIPEHETDYFIYSNKYAIDHNMGTKKIISDTHITDPNGFIPLVYQQMKQKVSPFYALLTEIQKDTPAMAKSTINTSGNLYIDKHTGKQISYNKLSYHQRQLLEDYRLVQYDMTAGKNYSGKLGFTK</sequence>
<dbReference type="Pfam" id="PF00884">
    <property type="entry name" value="Sulfatase"/>
    <property type="match status" value="1"/>
</dbReference>
<organism evidence="9 10">
    <name type="scientific">Companilactobacillus ginsenosidimutans</name>
    <dbReference type="NCBI Taxonomy" id="1007676"/>
    <lineage>
        <taxon>Bacteria</taxon>
        <taxon>Bacillati</taxon>
        <taxon>Bacillota</taxon>
        <taxon>Bacilli</taxon>
        <taxon>Lactobacillales</taxon>
        <taxon>Lactobacillaceae</taxon>
        <taxon>Companilactobacillus</taxon>
    </lineage>
</organism>
<evidence type="ECO:0000313" key="9">
    <source>
        <dbReference type="EMBL" id="AKP68448.1"/>
    </source>
</evidence>
<feature type="transmembrane region" description="Helical" evidence="7">
    <location>
        <begin position="39"/>
        <end position="59"/>
    </location>
</feature>
<evidence type="ECO:0000256" key="5">
    <source>
        <dbReference type="ARBA" id="ARBA00022989"/>
    </source>
</evidence>
<keyword evidence="10" id="KW-1185">Reference proteome</keyword>
<feature type="transmembrane region" description="Helical" evidence="7">
    <location>
        <begin position="79"/>
        <end position="105"/>
    </location>
</feature>
<evidence type="ECO:0000256" key="2">
    <source>
        <dbReference type="ARBA" id="ARBA00004936"/>
    </source>
</evidence>
<keyword evidence="4 7" id="KW-0812">Transmembrane</keyword>
<dbReference type="KEGG" id="lgn:ABM34_08735"/>
<dbReference type="AlphaFoldDB" id="A0A0H4QNT9"/>
<dbReference type="PATRIC" id="fig|1007676.4.peg.1770"/>